<keyword evidence="1" id="KW-0472">Membrane</keyword>
<feature type="domain" description="DUF1648" evidence="2">
    <location>
        <begin position="16"/>
        <end position="60"/>
    </location>
</feature>
<evidence type="ECO:0000313" key="4">
    <source>
        <dbReference type="Proteomes" id="UP000532194"/>
    </source>
</evidence>
<proteinExistence type="predicted"/>
<evidence type="ECO:0000256" key="1">
    <source>
        <dbReference type="SAM" id="Phobius"/>
    </source>
</evidence>
<reference evidence="3 4" key="1">
    <citation type="submission" date="2020-02" db="EMBL/GenBank/DDBJ databases">
        <title>Characterization of phylogenetic diversity of novel bifidobacterial species isolated in Czech ZOOs.</title>
        <authorList>
            <person name="Lugli G.A."/>
            <person name="Vera N.B."/>
            <person name="Ventura M."/>
        </authorList>
    </citation>
    <scope>NUCLEOTIDE SEQUENCE [LARGE SCALE GENOMIC DNA]</scope>
    <source>
        <strain evidence="3 4">DSM 109957</strain>
    </source>
</reference>
<organism evidence="3 4">
    <name type="scientific">Bifidobacterium oedipodis</name>
    <dbReference type="NCBI Taxonomy" id="2675322"/>
    <lineage>
        <taxon>Bacteria</taxon>
        <taxon>Bacillati</taxon>
        <taxon>Actinomycetota</taxon>
        <taxon>Actinomycetes</taxon>
        <taxon>Bifidobacteriales</taxon>
        <taxon>Bifidobacteriaceae</taxon>
        <taxon>Bifidobacterium</taxon>
    </lineage>
</organism>
<feature type="transmembrane region" description="Helical" evidence="1">
    <location>
        <begin position="57"/>
        <end position="75"/>
    </location>
</feature>
<feature type="transmembrane region" description="Helical" evidence="1">
    <location>
        <begin position="177"/>
        <end position="200"/>
    </location>
</feature>
<evidence type="ECO:0000313" key="3">
    <source>
        <dbReference type="EMBL" id="NMM93221.1"/>
    </source>
</evidence>
<dbReference type="AlphaFoldDB" id="A0A7Y0EQ35"/>
<keyword evidence="1" id="KW-0812">Transmembrane</keyword>
<keyword evidence="4" id="KW-1185">Reference proteome</keyword>
<keyword evidence="1" id="KW-1133">Transmembrane helix</keyword>
<dbReference type="InterPro" id="IPR012867">
    <property type="entry name" value="DUF1648"/>
</dbReference>
<feature type="transmembrane region" description="Helical" evidence="1">
    <location>
        <begin position="102"/>
        <end position="124"/>
    </location>
</feature>
<feature type="transmembrane region" description="Helical" evidence="1">
    <location>
        <begin position="206"/>
        <end position="227"/>
    </location>
</feature>
<name>A0A7Y0EQ35_9BIFI</name>
<sequence>MRNRVVLPIMSIASYLLALVPLAALAICWPSMPATVPVHIGFDGRADRWGSKSELLIVGIVLTVLFLLMAAALQLRSMVPHTDQDGIGVSAKGRHRGMISTFLAFTLLEITVDVIFIVFFGIAATVHAHPINFGRIISAGAGSILIIIGNIAPLLSTPGLFGLHIPNLRFRPKTESFVSRSAGISTLLFGVICVMLSFIVPLQYCGIMAFLCYISSFVLIIVFWIVASRTIHDD</sequence>
<dbReference type="Pfam" id="PF07853">
    <property type="entry name" value="DUF1648"/>
    <property type="match status" value="1"/>
</dbReference>
<dbReference type="Proteomes" id="UP000532194">
    <property type="component" value="Unassembled WGS sequence"/>
</dbReference>
<evidence type="ECO:0000259" key="2">
    <source>
        <dbReference type="Pfam" id="PF07853"/>
    </source>
</evidence>
<dbReference type="EMBL" id="JAAIII010000001">
    <property type="protein sequence ID" value="NMM93221.1"/>
    <property type="molecule type" value="Genomic_DNA"/>
</dbReference>
<accession>A0A7Y0EQ35</accession>
<protein>
    <recommendedName>
        <fullName evidence="2">DUF1648 domain-containing protein</fullName>
    </recommendedName>
</protein>
<comment type="caution">
    <text evidence="3">The sequence shown here is derived from an EMBL/GenBank/DDBJ whole genome shotgun (WGS) entry which is preliminary data.</text>
</comment>
<feature type="transmembrane region" description="Helical" evidence="1">
    <location>
        <begin position="136"/>
        <end position="156"/>
    </location>
</feature>
<gene>
    <name evidence="3" type="ORF">G1C95_0406</name>
</gene>